<keyword evidence="2" id="KW-1185">Reference proteome</keyword>
<name>A0ABW2TUQ7_9PSEU</name>
<comment type="caution">
    <text evidence="1">The sequence shown here is derived from an EMBL/GenBank/DDBJ whole genome shotgun (WGS) entry which is preliminary data.</text>
</comment>
<gene>
    <name evidence="1" type="ORF">ACFQV2_29340</name>
</gene>
<dbReference type="EMBL" id="JBHTEY010000004">
    <property type="protein sequence ID" value="MFC7616943.1"/>
    <property type="molecule type" value="Genomic_DNA"/>
</dbReference>
<proteinExistence type="predicted"/>
<accession>A0ABW2TUQ7</accession>
<organism evidence="1 2">
    <name type="scientific">Actinokineospora soli</name>
    <dbReference type="NCBI Taxonomy" id="1048753"/>
    <lineage>
        <taxon>Bacteria</taxon>
        <taxon>Bacillati</taxon>
        <taxon>Actinomycetota</taxon>
        <taxon>Actinomycetes</taxon>
        <taxon>Pseudonocardiales</taxon>
        <taxon>Pseudonocardiaceae</taxon>
        <taxon>Actinokineospora</taxon>
    </lineage>
</organism>
<evidence type="ECO:0000313" key="2">
    <source>
        <dbReference type="Proteomes" id="UP001596512"/>
    </source>
</evidence>
<dbReference type="Proteomes" id="UP001596512">
    <property type="component" value="Unassembled WGS sequence"/>
</dbReference>
<protein>
    <submittedName>
        <fullName evidence="1">Uncharacterized protein</fullName>
    </submittedName>
</protein>
<evidence type="ECO:0000313" key="1">
    <source>
        <dbReference type="EMBL" id="MFC7616943.1"/>
    </source>
</evidence>
<sequence length="73" mass="7559">MLGTLWWYSASSVLVGPVAESVVAGGAVADTSTLSLFVTPDGRMLDARVGVLARTRGCGCGACCRRGSRRLRG</sequence>
<reference evidence="2" key="1">
    <citation type="journal article" date="2019" name="Int. J. Syst. Evol. Microbiol.">
        <title>The Global Catalogue of Microorganisms (GCM) 10K type strain sequencing project: providing services to taxonomists for standard genome sequencing and annotation.</title>
        <authorList>
            <consortium name="The Broad Institute Genomics Platform"/>
            <consortium name="The Broad Institute Genome Sequencing Center for Infectious Disease"/>
            <person name="Wu L."/>
            <person name="Ma J."/>
        </authorList>
    </citation>
    <scope>NUCLEOTIDE SEQUENCE [LARGE SCALE GENOMIC DNA]</scope>
    <source>
        <strain evidence="2">JCM 17695</strain>
    </source>
</reference>